<organism evidence="1 2">
    <name type="scientific">Brunnivagina elsteri CCALA 953</name>
    <dbReference type="NCBI Taxonomy" id="987040"/>
    <lineage>
        <taxon>Bacteria</taxon>
        <taxon>Bacillati</taxon>
        <taxon>Cyanobacteriota</taxon>
        <taxon>Cyanophyceae</taxon>
        <taxon>Nostocales</taxon>
        <taxon>Calotrichaceae</taxon>
        <taxon>Brunnivagina</taxon>
    </lineage>
</organism>
<sequence>MLISSLKTGLFSMQIRSTLSFCTGLLSTVILWAGTAQAQVSLSPMIIEAQSSRGQAKGIINITNNSDETFRARVYAESFTYDKEKGFQTIPSSPNDLKPYLQFSPRELVVPP</sequence>
<dbReference type="Proteomes" id="UP000218238">
    <property type="component" value="Unassembled WGS sequence"/>
</dbReference>
<evidence type="ECO:0000313" key="2">
    <source>
        <dbReference type="Proteomes" id="UP000218238"/>
    </source>
</evidence>
<evidence type="ECO:0000313" key="1">
    <source>
        <dbReference type="EMBL" id="PAX45757.1"/>
    </source>
</evidence>
<feature type="non-terminal residue" evidence="1">
    <location>
        <position position="112"/>
    </location>
</feature>
<dbReference type="AlphaFoldDB" id="A0A2A2T9M5"/>
<dbReference type="EMBL" id="NTFS01000702">
    <property type="protein sequence ID" value="PAX45757.1"/>
    <property type="molecule type" value="Genomic_DNA"/>
</dbReference>
<protein>
    <submittedName>
        <fullName evidence="1">P pilus assembly protein, chaperone PapD</fullName>
    </submittedName>
</protein>
<proteinExistence type="predicted"/>
<reference evidence="1 2" key="1">
    <citation type="submission" date="2017-08" db="EMBL/GenBank/DDBJ databases">
        <title>Draft genome sequence of filamentous cyanobacterium Calothrix elsteri CCALA 953.</title>
        <authorList>
            <person name="Gagunashvili A.N."/>
            <person name="Elster J."/>
            <person name="Andresson O.S."/>
        </authorList>
    </citation>
    <scope>NUCLEOTIDE SEQUENCE [LARGE SCALE GENOMIC DNA]</scope>
    <source>
        <strain evidence="1 2">CCALA 953</strain>
    </source>
</reference>
<name>A0A2A2T9M5_9CYAN</name>
<keyword evidence="2" id="KW-1185">Reference proteome</keyword>
<comment type="caution">
    <text evidence="1">The sequence shown here is derived from an EMBL/GenBank/DDBJ whole genome shotgun (WGS) entry which is preliminary data.</text>
</comment>
<gene>
    <name evidence="1" type="ORF">CK510_30035</name>
</gene>
<accession>A0A2A2T9M5</accession>